<name>A0A0Q9YLN6_9GAMM</name>
<sequence length="39" mass="4466">MDPIKLSWILANSKQKCDSQKMLYIQVLGEQERAKETAA</sequence>
<dbReference type="AlphaFoldDB" id="A0A0Q9YLN6"/>
<comment type="caution">
    <text evidence="1">The sequence shown here is derived from an EMBL/GenBank/DDBJ whole genome shotgun (WGS) entry which is preliminary data.</text>
</comment>
<reference evidence="1" key="1">
    <citation type="submission" date="2015-09" db="EMBL/GenBank/DDBJ databases">
        <title>Draft Genome Sequences of Two Novel Amoeba-resistant Intranuclear Bacteria, Candidatus Berkiella cookevillensis and Candidatus Berkiella aquae.</title>
        <authorList>
            <person name="Mehari Y.T."/>
            <person name="Arivett B.A."/>
            <person name="Farone A.L."/>
            <person name="Gunderson J.H."/>
            <person name="Farone M.B."/>
        </authorList>
    </citation>
    <scope>NUCLEOTIDE SEQUENCE [LARGE SCALE GENOMIC DNA]</scope>
    <source>
        <strain evidence="1">CC99</strain>
    </source>
</reference>
<evidence type="ECO:0000313" key="1">
    <source>
        <dbReference type="EMBL" id="KRG18202.1"/>
    </source>
</evidence>
<organism evidence="1">
    <name type="scientific">Candidatus Berkiella cookevillensis</name>
    <dbReference type="NCBI Taxonomy" id="437022"/>
    <lineage>
        <taxon>Bacteria</taxon>
        <taxon>Pseudomonadati</taxon>
        <taxon>Pseudomonadota</taxon>
        <taxon>Gammaproteobacteria</taxon>
        <taxon>Candidatus Berkiellales</taxon>
        <taxon>Candidatus Berkiellaceae</taxon>
        <taxon>Candidatus Berkiella</taxon>
    </lineage>
</organism>
<dbReference type="EMBL" id="LKHV01000008">
    <property type="protein sequence ID" value="KRG18202.1"/>
    <property type="molecule type" value="Genomic_DNA"/>
</dbReference>
<gene>
    <name evidence="1" type="ORF">CC99x_01644</name>
</gene>
<accession>A0A0Q9YLN6</accession>
<protein>
    <submittedName>
        <fullName evidence="1">Uncharacterized protein</fullName>
    </submittedName>
</protein>
<proteinExistence type="predicted"/>
<dbReference type="STRING" id="437022.CC99x_01644"/>